<reference evidence="7 8" key="1">
    <citation type="submission" date="2020-09" db="EMBL/GenBank/DDBJ databases">
        <authorList>
            <person name="Ashkenazy H."/>
        </authorList>
    </citation>
    <scope>NUCLEOTIDE SEQUENCE [LARGE SCALE GENOMIC DNA]</scope>
    <source>
        <strain evidence="8">cv. Cdm-0</strain>
    </source>
</reference>
<dbReference type="AlphaFoldDB" id="A0A7G2EBJ3"/>
<name>A0A7G2EBJ3_ARATH</name>
<evidence type="ECO:0000256" key="1">
    <source>
        <dbReference type="ARBA" id="ARBA00004123"/>
    </source>
</evidence>
<keyword evidence="2" id="KW-0805">Transcription regulation</keyword>
<dbReference type="SUPFAM" id="SSF101936">
    <property type="entry name" value="DNA-binding pseudobarrel domain"/>
    <property type="match status" value="1"/>
</dbReference>
<evidence type="ECO:0000313" key="8">
    <source>
        <dbReference type="Proteomes" id="UP000516314"/>
    </source>
</evidence>
<proteinExistence type="predicted"/>
<evidence type="ECO:0000256" key="2">
    <source>
        <dbReference type="ARBA" id="ARBA00023015"/>
    </source>
</evidence>
<gene>
    <name evidence="7" type="ORF">AT9943_LOCUS7833</name>
</gene>
<keyword evidence="4" id="KW-0804">Transcription</keyword>
<evidence type="ECO:0000313" key="7">
    <source>
        <dbReference type="EMBL" id="CAD5319661.1"/>
    </source>
</evidence>
<feature type="region of interest" description="Disordered" evidence="6">
    <location>
        <begin position="64"/>
        <end position="99"/>
    </location>
</feature>
<organism evidence="7 8">
    <name type="scientific">Arabidopsis thaliana</name>
    <name type="common">Mouse-ear cress</name>
    <dbReference type="NCBI Taxonomy" id="3702"/>
    <lineage>
        <taxon>Eukaryota</taxon>
        <taxon>Viridiplantae</taxon>
        <taxon>Streptophyta</taxon>
        <taxon>Embryophyta</taxon>
        <taxon>Tracheophyta</taxon>
        <taxon>Spermatophyta</taxon>
        <taxon>Magnoliopsida</taxon>
        <taxon>eudicotyledons</taxon>
        <taxon>Gunneridae</taxon>
        <taxon>Pentapetalae</taxon>
        <taxon>rosids</taxon>
        <taxon>malvids</taxon>
        <taxon>Brassicales</taxon>
        <taxon>Brassicaceae</taxon>
        <taxon>Camelineae</taxon>
        <taxon>Arabidopsis</taxon>
    </lineage>
</organism>
<dbReference type="InterPro" id="IPR015300">
    <property type="entry name" value="DNA-bd_pseudobarrel_sf"/>
</dbReference>
<evidence type="ECO:0000256" key="4">
    <source>
        <dbReference type="ARBA" id="ARBA00023163"/>
    </source>
</evidence>
<dbReference type="GO" id="GO:0005634">
    <property type="term" value="C:nucleus"/>
    <property type="evidence" value="ECO:0007669"/>
    <property type="project" value="UniProtKB-SubCell"/>
</dbReference>
<sequence>MVKHDDLIVSLMSRISEDTLLEIVGQRVENIANKEERSLSPIIFFSHEDNNMYACARTTKINHFRGTSTTQNPNRGLEPSPSSYVTRRSKEKRPINVEKRSHKKRKIICPLEEEPIQTTPPEWLLNVMRREENGYNPKLISTRQLYKTDLKKTEARLSVPFKQVKTPDFLTEDETRIIHENAMKIRDNGVPVNFVDPELNKHVLELRKWKMKGNWIYVFVKGWKNVLDACKTLFKEDDVYPLWSFRSGTGKLCFALTPKNSGRGNSLPGGDGASTSGESGQVPLPIPSARYSSKSGQGCSGESSSSSS</sequence>
<keyword evidence="3" id="KW-0238">DNA-binding</keyword>
<feature type="compositionally biased region" description="Polar residues" evidence="6">
    <location>
        <begin position="64"/>
        <end position="86"/>
    </location>
</feature>
<dbReference type="PANTHER" id="PTHR31541">
    <property type="entry name" value="B3 DOMAIN PLANT PROTEIN-RELATED"/>
    <property type="match status" value="1"/>
</dbReference>
<feature type="compositionally biased region" description="Low complexity" evidence="6">
    <location>
        <begin position="292"/>
        <end position="308"/>
    </location>
</feature>
<dbReference type="Pfam" id="PF03754">
    <property type="entry name" value="At2g31720-like"/>
    <property type="match status" value="1"/>
</dbReference>
<keyword evidence="5" id="KW-0539">Nucleus</keyword>
<dbReference type="Proteomes" id="UP000516314">
    <property type="component" value="Chromosome 2"/>
</dbReference>
<evidence type="ECO:0000256" key="5">
    <source>
        <dbReference type="ARBA" id="ARBA00023242"/>
    </source>
</evidence>
<dbReference type="GO" id="GO:0003677">
    <property type="term" value="F:DNA binding"/>
    <property type="evidence" value="ECO:0007669"/>
    <property type="project" value="UniProtKB-KW"/>
</dbReference>
<comment type="subcellular location">
    <subcellularLocation>
        <location evidence="1">Nucleus</location>
    </subcellularLocation>
</comment>
<feature type="region of interest" description="Disordered" evidence="6">
    <location>
        <begin position="263"/>
        <end position="308"/>
    </location>
</feature>
<dbReference type="PANTHER" id="PTHR31541:SF56">
    <property type="entry name" value="DOMAIN PROTEIN, PUTATIVE (DUF313)-RELATED"/>
    <property type="match status" value="1"/>
</dbReference>
<dbReference type="EMBL" id="LR881467">
    <property type="protein sequence ID" value="CAD5319661.1"/>
    <property type="molecule type" value="Genomic_DNA"/>
</dbReference>
<evidence type="ECO:0000256" key="3">
    <source>
        <dbReference type="ARBA" id="ARBA00023125"/>
    </source>
</evidence>
<dbReference type="Gene3D" id="2.40.330.10">
    <property type="entry name" value="DNA-binding pseudobarrel domain"/>
    <property type="match status" value="1"/>
</dbReference>
<protein>
    <submittedName>
        <fullName evidence="7">(thale cress) hypothetical protein</fullName>
    </submittedName>
</protein>
<dbReference type="InterPro" id="IPR005508">
    <property type="entry name" value="At2g31720-like"/>
</dbReference>
<evidence type="ECO:0000256" key="6">
    <source>
        <dbReference type="SAM" id="MobiDB-lite"/>
    </source>
</evidence>
<accession>A0A7G2EBJ3</accession>